<dbReference type="Proteomes" id="UP001370490">
    <property type="component" value="Unassembled WGS sequence"/>
</dbReference>
<keyword evidence="4 6" id="KW-1133">Transmembrane helix</keyword>
<comment type="similarity">
    <text evidence="2 6">Belongs to the drug/metabolite transporter (DMT) superfamily. Plant drug/metabolite exporter (P-DME) (TC 2.A.7.4) family.</text>
</comment>
<keyword evidence="5 6" id="KW-0472">Membrane</keyword>
<evidence type="ECO:0000256" key="1">
    <source>
        <dbReference type="ARBA" id="ARBA00004141"/>
    </source>
</evidence>
<feature type="transmembrane region" description="Helical" evidence="6">
    <location>
        <begin position="187"/>
        <end position="206"/>
    </location>
</feature>
<dbReference type="AlphaFoldDB" id="A0AAN8VNR4"/>
<sequence>MAVIFRLEKIKIREVPSQAKIIGTVMAVAGTMLITLYQGPILNIFTRTGHHHKTGSSSSVDKNWVTGTVMLLSSRFGWAGFFIMQSFTLEQYPAELSLTTLICIMGMLEGAVVALIFERDMSSWIVGWDSRLFAPVYSGIVCSGIAYYIQGVVIKERGPVFVTAFSPLVMIFTAGLGAIVLSEQIHLGSVIGAILIVIGLYSVVWGKNKDPVGSDSSVANEKAIAHELPIVGNSKSDIVELKPFGTTGNSKVSSNFSLSESP</sequence>
<protein>
    <recommendedName>
        <fullName evidence="6">WAT1-related protein</fullName>
    </recommendedName>
</protein>
<dbReference type="GO" id="GO:0016020">
    <property type="term" value="C:membrane"/>
    <property type="evidence" value="ECO:0007669"/>
    <property type="project" value="UniProtKB-SubCell"/>
</dbReference>
<keyword evidence="3 6" id="KW-0812">Transmembrane</keyword>
<dbReference type="PANTHER" id="PTHR31218">
    <property type="entry name" value="WAT1-RELATED PROTEIN"/>
    <property type="match status" value="1"/>
</dbReference>
<keyword evidence="9" id="KW-1185">Reference proteome</keyword>
<dbReference type="EMBL" id="JBAMMX010000006">
    <property type="protein sequence ID" value="KAK6938423.1"/>
    <property type="molecule type" value="Genomic_DNA"/>
</dbReference>
<evidence type="ECO:0000259" key="7">
    <source>
        <dbReference type="Pfam" id="PF00892"/>
    </source>
</evidence>
<evidence type="ECO:0000256" key="5">
    <source>
        <dbReference type="ARBA" id="ARBA00023136"/>
    </source>
</evidence>
<evidence type="ECO:0000256" key="6">
    <source>
        <dbReference type="RuleBase" id="RU363077"/>
    </source>
</evidence>
<evidence type="ECO:0000313" key="8">
    <source>
        <dbReference type="EMBL" id="KAK6938423.1"/>
    </source>
</evidence>
<reference evidence="8 9" key="1">
    <citation type="submission" date="2023-12" db="EMBL/GenBank/DDBJ databases">
        <title>A high-quality genome assembly for Dillenia turbinata (Dilleniales).</title>
        <authorList>
            <person name="Chanderbali A."/>
        </authorList>
    </citation>
    <scope>NUCLEOTIDE SEQUENCE [LARGE SCALE GENOMIC DNA]</scope>
    <source>
        <strain evidence="8">LSX21</strain>
        <tissue evidence="8">Leaf</tissue>
    </source>
</reference>
<feature type="transmembrane region" description="Helical" evidence="6">
    <location>
        <begin position="21"/>
        <end position="44"/>
    </location>
</feature>
<dbReference type="GO" id="GO:0022857">
    <property type="term" value="F:transmembrane transporter activity"/>
    <property type="evidence" value="ECO:0007669"/>
    <property type="project" value="InterPro"/>
</dbReference>
<evidence type="ECO:0000313" key="9">
    <source>
        <dbReference type="Proteomes" id="UP001370490"/>
    </source>
</evidence>
<feature type="transmembrane region" description="Helical" evidence="6">
    <location>
        <begin position="132"/>
        <end position="149"/>
    </location>
</feature>
<comment type="subcellular location">
    <subcellularLocation>
        <location evidence="1 6">Membrane</location>
        <topology evidence="1 6">Multi-pass membrane protein</topology>
    </subcellularLocation>
</comment>
<organism evidence="8 9">
    <name type="scientific">Dillenia turbinata</name>
    <dbReference type="NCBI Taxonomy" id="194707"/>
    <lineage>
        <taxon>Eukaryota</taxon>
        <taxon>Viridiplantae</taxon>
        <taxon>Streptophyta</taxon>
        <taxon>Embryophyta</taxon>
        <taxon>Tracheophyta</taxon>
        <taxon>Spermatophyta</taxon>
        <taxon>Magnoliopsida</taxon>
        <taxon>eudicotyledons</taxon>
        <taxon>Gunneridae</taxon>
        <taxon>Pentapetalae</taxon>
        <taxon>Dilleniales</taxon>
        <taxon>Dilleniaceae</taxon>
        <taxon>Dillenia</taxon>
    </lineage>
</organism>
<feature type="domain" description="EamA" evidence="7">
    <location>
        <begin position="67"/>
        <end position="204"/>
    </location>
</feature>
<feature type="transmembrane region" description="Helical" evidence="6">
    <location>
        <begin position="96"/>
        <end position="117"/>
    </location>
</feature>
<comment type="caution">
    <text evidence="8">The sequence shown here is derived from an EMBL/GenBank/DDBJ whole genome shotgun (WGS) entry which is preliminary data.</text>
</comment>
<gene>
    <name evidence="8" type="ORF">RJ641_031931</name>
</gene>
<feature type="transmembrane region" description="Helical" evidence="6">
    <location>
        <begin position="161"/>
        <end position="181"/>
    </location>
</feature>
<dbReference type="InterPro" id="IPR000620">
    <property type="entry name" value="EamA_dom"/>
</dbReference>
<dbReference type="Pfam" id="PF00892">
    <property type="entry name" value="EamA"/>
    <property type="match status" value="1"/>
</dbReference>
<evidence type="ECO:0000256" key="4">
    <source>
        <dbReference type="ARBA" id="ARBA00022989"/>
    </source>
</evidence>
<evidence type="ECO:0000256" key="3">
    <source>
        <dbReference type="ARBA" id="ARBA00022692"/>
    </source>
</evidence>
<name>A0AAN8VNR4_9MAGN</name>
<dbReference type="InterPro" id="IPR037185">
    <property type="entry name" value="EmrE-like"/>
</dbReference>
<accession>A0AAN8VNR4</accession>
<feature type="transmembrane region" description="Helical" evidence="6">
    <location>
        <begin position="64"/>
        <end position="84"/>
    </location>
</feature>
<dbReference type="SUPFAM" id="SSF103481">
    <property type="entry name" value="Multidrug resistance efflux transporter EmrE"/>
    <property type="match status" value="1"/>
</dbReference>
<proteinExistence type="inferred from homology"/>
<dbReference type="InterPro" id="IPR030184">
    <property type="entry name" value="WAT1-related"/>
</dbReference>
<evidence type="ECO:0000256" key="2">
    <source>
        <dbReference type="ARBA" id="ARBA00007635"/>
    </source>
</evidence>